<feature type="domain" description="HNH nuclease" evidence="1">
    <location>
        <begin position="1"/>
        <end position="27"/>
    </location>
</feature>
<dbReference type="InterPro" id="IPR044925">
    <property type="entry name" value="His-Me_finger_sf"/>
</dbReference>
<dbReference type="Gene3D" id="3.90.75.20">
    <property type="match status" value="1"/>
</dbReference>
<accession>A0AAU6PY00</accession>
<dbReference type="Pfam" id="PF13392">
    <property type="entry name" value="HNH_3"/>
    <property type="match status" value="1"/>
</dbReference>
<dbReference type="GO" id="GO:0004519">
    <property type="term" value="F:endonuclease activity"/>
    <property type="evidence" value="ECO:0007669"/>
    <property type="project" value="UniProtKB-KW"/>
</dbReference>
<sequence>MQIDHINHNRMDNRRVNLRLVSAQDNSKNKSVYKNNTSGFPGVTIEKNGKFKARISLSGKRIALGTFYLFDDACQAVIDARARLKFHHNHGR</sequence>
<keyword evidence="2" id="KW-0540">Nuclease</keyword>
<name>A0AAU6PY00_9CAUD</name>
<dbReference type="EMBL" id="OR979723">
    <property type="protein sequence ID" value="WYD65336.1"/>
    <property type="molecule type" value="Genomic_DNA"/>
</dbReference>
<reference evidence="2" key="1">
    <citation type="submission" date="2023-12" db="EMBL/GenBank/DDBJ databases">
        <title>Determinants of phage host range in porcine enterotoxigenic Escherichia coli.</title>
        <authorList>
            <person name="Gambino M."/>
            <person name="Broensted L."/>
        </authorList>
    </citation>
    <scope>NUCLEOTIDE SEQUENCE</scope>
</reference>
<keyword evidence="2" id="KW-0255">Endonuclease</keyword>
<evidence type="ECO:0000313" key="2">
    <source>
        <dbReference type="EMBL" id="WYD65336.1"/>
    </source>
</evidence>
<keyword evidence="2" id="KW-0378">Hydrolase</keyword>
<dbReference type="SUPFAM" id="SSF54171">
    <property type="entry name" value="DNA-binding domain"/>
    <property type="match status" value="1"/>
</dbReference>
<dbReference type="InterPro" id="IPR003615">
    <property type="entry name" value="HNH_nuc"/>
</dbReference>
<dbReference type="GO" id="GO:0003677">
    <property type="term" value="F:DNA binding"/>
    <property type="evidence" value="ECO:0007669"/>
    <property type="project" value="InterPro"/>
</dbReference>
<gene>
    <name evidence="2" type="ORF">ETEP102_71</name>
</gene>
<organism evidence="2">
    <name type="scientific">Escherichia phage ETEP102</name>
    <dbReference type="NCBI Taxonomy" id="3117680"/>
    <lineage>
        <taxon>Viruses</taxon>
        <taxon>Duplodnaviria</taxon>
        <taxon>Heunggongvirae</taxon>
        <taxon>Uroviricota</taxon>
        <taxon>Caudoviricetes</taxon>
    </lineage>
</organism>
<protein>
    <submittedName>
        <fullName evidence="2">HNH homing endonuclease</fullName>
    </submittedName>
</protein>
<proteinExistence type="predicted"/>
<dbReference type="SUPFAM" id="SSF54060">
    <property type="entry name" value="His-Me finger endonucleases"/>
    <property type="match status" value="1"/>
</dbReference>
<evidence type="ECO:0000259" key="1">
    <source>
        <dbReference type="Pfam" id="PF13392"/>
    </source>
</evidence>
<dbReference type="InterPro" id="IPR016177">
    <property type="entry name" value="DNA-bd_dom_sf"/>
</dbReference>